<evidence type="ECO:0000256" key="3">
    <source>
        <dbReference type="ARBA" id="ARBA00022801"/>
    </source>
</evidence>
<keyword evidence="7" id="KW-1185">Reference proteome</keyword>
<dbReference type="Pfam" id="PF02245">
    <property type="entry name" value="Pur_DNA_glyco"/>
    <property type="match status" value="1"/>
</dbReference>
<sequence>MSKLPYSFYQSHDVNDLAIQLLGKLLFTKLNGELTGGIIVETEAYKGVEDKASHAYGGRFTNRTQVIYEEGGLSYVYLCYGIHHLFNVVTAPKGTPHAVLIRGIEPVHGIDIMLRRRNMVLLKPNITAGPGALSKAMGIDKSLNAKDLLGDEIWIEDKGGVFPDDQIVSSARVGVDYAGDHALFPWRYYIRGNKFVSKPNK</sequence>
<proteinExistence type="inferred from homology"/>
<accession>A0A2D1U4S4</accession>
<dbReference type="GO" id="GO:0006284">
    <property type="term" value="P:base-excision repair"/>
    <property type="evidence" value="ECO:0007669"/>
    <property type="project" value="InterPro"/>
</dbReference>
<protein>
    <recommendedName>
        <fullName evidence="5">Putative 3-methyladenine DNA glycosylase</fullName>
        <ecNumber evidence="5">3.2.2.-</ecNumber>
    </recommendedName>
</protein>
<dbReference type="InterPro" id="IPR011034">
    <property type="entry name" value="Formyl_transferase-like_C_sf"/>
</dbReference>
<evidence type="ECO:0000313" key="7">
    <source>
        <dbReference type="Proteomes" id="UP000223749"/>
    </source>
</evidence>
<dbReference type="PANTHER" id="PTHR10429:SF0">
    <property type="entry name" value="DNA-3-METHYLADENINE GLYCOSYLASE"/>
    <property type="match status" value="1"/>
</dbReference>
<dbReference type="InterPro" id="IPR003180">
    <property type="entry name" value="MPG"/>
</dbReference>
<dbReference type="RefSeq" id="WP_099438541.1">
    <property type="nucleotide sequence ID" value="NZ_CP024091.1"/>
</dbReference>
<dbReference type="HAMAP" id="MF_00527">
    <property type="entry name" value="3MGH"/>
    <property type="match status" value="1"/>
</dbReference>
<keyword evidence="2 5" id="KW-0227">DNA damage</keyword>
<keyword evidence="3 5" id="KW-0378">Hydrolase</keyword>
<dbReference type="PANTHER" id="PTHR10429">
    <property type="entry name" value="DNA-3-METHYLADENINE GLYCOSYLASE"/>
    <property type="match status" value="1"/>
</dbReference>
<dbReference type="AlphaFoldDB" id="A0A2D1U4S4"/>
<comment type="similarity">
    <text evidence="1 5">Belongs to the DNA glycosylase MPG family.</text>
</comment>
<dbReference type="NCBIfam" id="TIGR00567">
    <property type="entry name" value="3mg"/>
    <property type="match status" value="1"/>
</dbReference>
<keyword evidence="4 5" id="KW-0234">DNA repair</keyword>
<dbReference type="CDD" id="cd00540">
    <property type="entry name" value="AAG"/>
    <property type="match status" value="1"/>
</dbReference>
<gene>
    <name evidence="6" type="ORF">CPT03_08990</name>
</gene>
<evidence type="ECO:0000256" key="2">
    <source>
        <dbReference type="ARBA" id="ARBA00022763"/>
    </source>
</evidence>
<dbReference type="SUPFAM" id="SSF50486">
    <property type="entry name" value="FMT C-terminal domain-like"/>
    <property type="match status" value="1"/>
</dbReference>
<reference evidence="6 7" key="1">
    <citation type="submission" date="2017-10" db="EMBL/GenBank/DDBJ databases">
        <title>Whole genome of Pedobacter ginsengisoli T01R-27 isolated from tomato rhizosphere.</title>
        <authorList>
            <person name="Weon H.-Y."/>
            <person name="Lee S.A."/>
            <person name="Sang M.K."/>
            <person name="Song J."/>
        </authorList>
    </citation>
    <scope>NUCLEOTIDE SEQUENCE [LARGE SCALE GENOMIC DNA]</scope>
    <source>
        <strain evidence="6 7">T01R-27</strain>
    </source>
</reference>
<dbReference type="OrthoDB" id="9794313at2"/>
<dbReference type="Gene3D" id="3.10.300.10">
    <property type="entry name" value="Methylpurine-DNA glycosylase (MPG)"/>
    <property type="match status" value="1"/>
</dbReference>
<dbReference type="GO" id="GO:0003677">
    <property type="term" value="F:DNA binding"/>
    <property type="evidence" value="ECO:0007669"/>
    <property type="project" value="InterPro"/>
</dbReference>
<evidence type="ECO:0000313" key="6">
    <source>
        <dbReference type="EMBL" id="ATP56599.1"/>
    </source>
</evidence>
<dbReference type="InterPro" id="IPR036995">
    <property type="entry name" value="MPG_sf"/>
</dbReference>
<evidence type="ECO:0000256" key="5">
    <source>
        <dbReference type="HAMAP-Rule" id="MF_00527"/>
    </source>
</evidence>
<evidence type="ECO:0000256" key="1">
    <source>
        <dbReference type="ARBA" id="ARBA00009232"/>
    </source>
</evidence>
<evidence type="ECO:0000256" key="4">
    <source>
        <dbReference type="ARBA" id="ARBA00023204"/>
    </source>
</evidence>
<dbReference type="GO" id="GO:0003905">
    <property type="term" value="F:alkylbase DNA N-glycosylase activity"/>
    <property type="evidence" value="ECO:0007669"/>
    <property type="project" value="InterPro"/>
</dbReference>
<dbReference type="FunFam" id="3.10.300.10:FF:000001">
    <property type="entry name" value="Putative 3-methyladenine DNA glycosylase"/>
    <property type="match status" value="1"/>
</dbReference>
<dbReference type="Proteomes" id="UP000223749">
    <property type="component" value="Chromosome"/>
</dbReference>
<dbReference type="EMBL" id="CP024091">
    <property type="protein sequence ID" value="ATP56599.1"/>
    <property type="molecule type" value="Genomic_DNA"/>
</dbReference>
<dbReference type="EC" id="3.2.2.-" evidence="5"/>
<organism evidence="6 7">
    <name type="scientific">Pedobacter ginsengisoli</name>
    <dbReference type="NCBI Taxonomy" id="363852"/>
    <lineage>
        <taxon>Bacteria</taxon>
        <taxon>Pseudomonadati</taxon>
        <taxon>Bacteroidota</taxon>
        <taxon>Sphingobacteriia</taxon>
        <taxon>Sphingobacteriales</taxon>
        <taxon>Sphingobacteriaceae</taxon>
        <taxon>Pedobacter</taxon>
    </lineage>
</organism>
<dbReference type="KEGG" id="pgs:CPT03_08990"/>
<name>A0A2D1U4S4_9SPHI</name>